<sequence>MKDDRKKKYDREDSVDTILYLMGQTWEMEQMEENSGEHKFSDTFEARQRDLLDRVEKGDFTTEKCRGRKHMSKKKLITLTAAAVMLAGLAITASASDFFGLKSILVDDEIHPVVEKEYVYENAEGQEQTGKEKEAVNMVAHALAGSNEYKAAQEWSSYFLESIGSEEELQAVGEVSKNGLPEELEKYSAYHAISQKTADKIDEITEKYDLKLLSEPEITENYDEIMDKTGISGFILDKEHLKWDYARTFPEGNFNGDISVKLEEDQPENRYVGGMSVNRNGVFGDLVLNMGDLSDYEEWEYTNGNGDNVELMINHITKHSYIFYNGTQNFVLVNMLDVWDENVYMDTEGGYVNVLTNEPAEGPVSLSKEQLQNLADMIDFSVF</sequence>
<protein>
    <submittedName>
        <fullName evidence="2">Uncharacterized protein</fullName>
    </submittedName>
</protein>
<feature type="transmembrane region" description="Helical" evidence="1">
    <location>
        <begin position="76"/>
        <end position="95"/>
    </location>
</feature>
<evidence type="ECO:0000313" key="3">
    <source>
        <dbReference type="Proteomes" id="UP000289794"/>
    </source>
</evidence>
<evidence type="ECO:0000313" key="2">
    <source>
        <dbReference type="EMBL" id="QBE99606.1"/>
    </source>
</evidence>
<organism evidence="2 3">
    <name type="scientific">Blautia producta</name>
    <dbReference type="NCBI Taxonomy" id="33035"/>
    <lineage>
        <taxon>Bacteria</taxon>
        <taxon>Bacillati</taxon>
        <taxon>Bacillota</taxon>
        <taxon>Clostridia</taxon>
        <taxon>Lachnospirales</taxon>
        <taxon>Lachnospiraceae</taxon>
        <taxon>Blautia</taxon>
    </lineage>
</organism>
<proteinExistence type="predicted"/>
<name>A0A4P6M4X6_9FIRM</name>
<keyword evidence="1" id="KW-0472">Membrane</keyword>
<gene>
    <name evidence="2" type="ORF">PMF13cell1_05183</name>
</gene>
<dbReference type="Proteomes" id="UP000289794">
    <property type="component" value="Chromosome"/>
</dbReference>
<reference evidence="2 3" key="1">
    <citation type="submission" date="2019-01" db="EMBL/GenBank/DDBJ databases">
        <title>PMF-metabolizing Aryl O-demethylase.</title>
        <authorList>
            <person name="Kim M."/>
        </authorList>
    </citation>
    <scope>NUCLEOTIDE SEQUENCE [LARGE SCALE GENOMIC DNA]</scope>
    <source>
        <strain evidence="2 3">PMF1</strain>
    </source>
</reference>
<evidence type="ECO:0000256" key="1">
    <source>
        <dbReference type="SAM" id="Phobius"/>
    </source>
</evidence>
<dbReference type="RefSeq" id="WP_165392573.1">
    <property type="nucleotide sequence ID" value="NZ_CP035945.1"/>
</dbReference>
<keyword evidence="1" id="KW-0812">Transmembrane</keyword>
<dbReference type="EMBL" id="CP035945">
    <property type="protein sequence ID" value="QBE99606.1"/>
    <property type="molecule type" value="Genomic_DNA"/>
</dbReference>
<accession>A0A4P6M4X6</accession>
<dbReference type="KEGG" id="bpro:PMF13cell1_05183"/>
<keyword evidence="1" id="KW-1133">Transmembrane helix</keyword>
<dbReference type="AlphaFoldDB" id="A0A4P6M4X6"/>